<feature type="compositionally biased region" description="Basic and acidic residues" evidence="1">
    <location>
        <begin position="388"/>
        <end position="406"/>
    </location>
</feature>
<feature type="region of interest" description="Disordered" evidence="1">
    <location>
        <begin position="358"/>
        <end position="460"/>
    </location>
</feature>
<reference evidence="2" key="1">
    <citation type="submission" date="2020-06" db="EMBL/GenBank/DDBJ databases">
        <authorList>
            <consortium name="Plant Systems Biology data submission"/>
        </authorList>
    </citation>
    <scope>NUCLEOTIDE SEQUENCE</scope>
    <source>
        <strain evidence="2">D6</strain>
    </source>
</reference>
<feature type="compositionally biased region" description="Basic and acidic residues" evidence="1">
    <location>
        <begin position="846"/>
        <end position="863"/>
    </location>
</feature>
<feature type="compositionally biased region" description="Basic and acidic residues" evidence="1">
    <location>
        <begin position="1119"/>
        <end position="1134"/>
    </location>
</feature>
<feature type="region of interest" description="Disordered" evidence="1">
    <location>
        <begin position="79"/>
        <end position="108"/>
    </location>
</feature>
<feature type="compositionally biased region" description="Basic and acidic residues" evidence="1">
    <location>
        <begin position="416"/>
        <end position="435"/>
    </location>
</feature>
<feature type="compositionally biased region" description="Polar residues" evidence="1">
    <location>
        <begin position="497"/>
        <end position="516"/>
    </location>
</feature>
<protein>
    <submittedName>
        <fullName evidence="2">Uncharacterized protein</fullName>
    </submittedName>
</protein>
<feature type="compositionally biased region" description="Low complexity" evidence="1">
    <location>
        <begin position="678"/>
        <end position="720"/>
    </location>
</feature>
<feature type="compositionally biased region" description="Pro residues" evidence="1">
    <location>
        <begin position="286"/>
        <end position="295"/>
    </location>
</feature>
<feature type="region of interest" description="Disordered" evidence="1">
    <location>
        <begin position="962"/>
        <end position="1002"/>
    </location>
</feature>
<feature type="compositionally biased region" description="Basic and acidic residues" evidence="1">
    <location>
        <begin position="975"/>
        <end position="1000"/>
    </location>
</feature>
<feature type="compositionally biased region" description="Basic and acidic residues" evidence="1">
    <location>
        <begin position="299"/>
        <end position="319"/>
    </location>
</feature>
<feature type="compositionally biased region" description="Basic and acidic residues" evidence="1">
    <location>
        <begin position="183"/>
        <end position="192"/>
    </location>
</feature>
<keyword evidence="3" id="KW-1185">Reference proteome</keyword>
<name>A0A9N8DRD8_9STRA</name>
<feature type="compositionally biased region" description="Basic and acidic residues" evidence="1">
    <location>
        <begin position="664"/>
        <end position="677"/>
    </location>
</feature>
<feature type="region of interest" description="Disordered" evidence="1">
    <location>
        <begin position="486"/>
        <end position="525"/>
    </location>
</feature>
<organism evidence="2 3">
    <name type="scientific">Seminavis robusta</name>
    <dbReference type="NCBI Taxonomy" id="568900"/>
    <lineage>
        <taxon>Eukaryota</taxon>
        <taxon>Sar</taxon>
        <taxon>Stramenopiles</taxon>
        <taxon>Ochrophyta</taxon>
        <taxon>Bacillariophyta</taxon>
        <taxon>Bacillariophyceae</taxon>
        <taxon>Bacillariophycidae</taxon>
        <taxon>Naviculales</taxon>
        <taxon>Naviculaceae</taxon>
        <taxon>Seminavis</taxon>
    </lineage>
</organism>
<feature type="compositionally biased region" description="Low complexity" evidence="1">
    <location>
        <begin position="273"/>
        <end position="282"/>
    </location>
</feature>
<accession>A0A9N8DRD8</accession>
<feature type="compositionally biased region" description="Basic and acidic residues" evidence="1">
    <location>
        <begin position="486"/>
        <end position="496"/>
    </location>
</feature>
<feature type="compositionally biased region" description="Low complexity" evidence="1">
    <location>
        <begin position="332"/>
        <end position="343"/>
    </location>
</feature>
<feature type="compositionally biased region" description="Basic and acidic residues" evidence="1">
    <location>
        <begin position="810"/>
        <end position="839"/>
    </location>
</feature>
<feature type="region of interest" description="Disordered" evidence="1">
    <location>
        <begin position="597"/>
        <end position="619"/>
    </location>
</feature>
<feature type="region of interest" description="Disordered" evidence="1">
    <location>
        <begin position="1019"/>
        <end position="1095"/>
    </location>
</feature>
<sequence>MASKNTSVAADLKGGKVNFDYLKKNNMDIADLVKMARKGKEAAADDESDESYYEEIIEEEVIEDDMVLWKRTANMPSNFQIPQFQAKKSASPPKPPKKKKKKKKEIDGSKLLLLQSAEQKLTDASKKFREALQEGAAIVSLLEFMLADVDWDDDEIEEVDGDTWETRSTFVSTSAEAKSIIDRLESAKHELMGTRNKQTAPPPAPAPSKPAPPPAPSKPAPAPAPVTRAASAPSTIKQQQKPATRPLLGSHREPSFRAPDLATLDEEETEHQSTASSSSASAGSGGPPPPPPPPASTKKNNDLEKAKSEMLKFAQEGKKLANKLTSPLKTTSSASDEMAKAKASMMAFAKEGAALADNLLESRSDHRPMTKKTTPQQAAVAASNVEVMLHEPKKEEKEEPKVEEAKIPPPPPPPEEPAKAEESKDKSQQPVETKDASAISGETPQLPLSPRDIQKKEMNEAKKMFLDAATQGASLVTALETKIVEQEAAETEKQADPNDNTGNKDAAENDNNNTEHVGQAEVAQARDSFMRLAQQGVDLVNQLEKKISTPVAATDAEQTAIDASERDEAIKKELTKAGDFFLETAKEGAQLVQKLETKLEETAHGKETSDTTDSAGHDLELANKRTSFLAAAEEGAKLVAQLEDKISHATVEAGQTTTEQSEETTAKPENDEAKAAAEDASSPPDAVASTEQSTESPAKPESESEAATTTTEQAAETAAKPENESATENGATAPPDEVSSKAADEINSAETLSAEPTAAPSQENETKPSEPTAGEEAEVATTEKPTAPPTDQDGASSSEQTGAADGSTELDNKEASGENDEAKADPNGETPVETKDKTEAGTGEAAKSEEADKTGDAEEKATPSEEGVAGEKNQEESLPSKDTAEEGKDNGSEEPGAQDSVEKEAELSPEEQKRKAEEARERLARERLLAFYRRFNPNLAPKVDKIMETYKGRIDELNDKMKKKYGEGFMPESQSQDKNKAESKDDSKGDAEGGGDDKRGSVKVSSADILALRANATDSFDSAFDSVEGDDAGKTQPTTSEPTADSTSGAASEANTGTPEGVAGGDGEDGKHPENGDTVQQPAAEKSAEAAISAKDDLDKAKQSFLAAAQEGASMISQLEKKLETDQEPKEDGTKVNTEAEGEMENNGVKEEGLMTKARQSFLAAAKEGAALVAMLEDQGQKDKPTKEETDVLHTSKSFMDAAFLVDKLDKSAKRSSVVSVKEVAEEVELVEEEVVEDEVEAAKKALLQFAKEGASLVSKLESKFSADEKAEEDEEIIEEVVESDDERADFLQSAKADFLAFSKGLDKKL</sequence>
<dbReference type="Proteomes" id="UP001153069">
    <property type="component" value="Unassembled WGS sequence"/>
</dbReference>
<feature type="compositionally biased region" description="Pro residues" evidence="1">
    <location>
        <begin position="200"/>
        <end position="224"/>
    </location>
</feature>
<feature type="region of interest" description="Disordered" evidence="1">
    <location>
        <begin position="650"/>
        <end position="920"/>
    </location>
</feature>
<feature type="region of interest" description="Disordered" evidence="1">
    <location>
        <begin position="1117"/>
        <end position="1152"/>
    </location>
</feature>
<comment type="caution">
    <text evidence="2">The sequence shown here is derived from an EMBL/GenBank/DDBJ whole genome shotgun (WGS) entry which is preliminary data.</text>
</comment>
<feature type="compositionally biased region" description="Basic and acidic residues" evidence="1">
    <location>
        <begin position="872"/>
        <end position="891"/>
    </location>
</feature>
<gene>
    <name evidence="2" type="ORF">SEMRO_234_G094480.1</name>
</gene>
<dbReference type="EMBL" id="CAICTM010000233">
    <property type="protein sequence ID" value="CAB9505529.1"/>
    <property type="molecule type" value="Genomic_DNA"/>
</dbReference>
<feature type="compositionally biased region" description="Low complexity" evidence="1">
    <location>
        <begin position="1083"/>
        <end position="1093"/>
    </location>
</feature>
<feature type="compositionally biased region" description="Polar residues" evidence="1">
    <location>
        <begin position="1035"/>
        <end position="1058"/>
    </location>
</feature>
<feature type="compositionally biased region" description="Basic and acidic residues" evidence="1">
    <location>
        <begin position="900"/>
        <end position="920"/>
    </location>
</feature>
<proteinExistence type="predicted"/>
<evidence type="ECO:0000313" key="3">
    <source>
        <dbReference type="Proteomes" id="UP001153069"/>
    </source>
</evidence>
<evidence type="ECO:0000256" key="1">
    <source>
        <dbReference type="SAM" id="MobiDB-lite"/>
    </source>
</evidence>
<feature type="region of interest" description="Disordered" evidence="1">
    <location>
        <begin position="183"/>
        <end position="343"/>
    </location>
</feature>
<evidence type="ECO:0000313" key="2">
    <source>
        <dbReference type="EMBL" id="CAB9505529.1"/>
    </source>
</evidence>